<keyword evidence="7" id="KW-1185">Reference proteome</keyword>
<evidence type="ECO:0000256" key="3">
    <source>
        <dbReference type="ARBA" id="ARBA00022670"/>
    </source>
</evidence>
<dbReference type="InterPro" id="IPR000819">
    <property type="entry name" value="Peptidase_M17_C"/>
</dbReference>
<accession>A0A9P0FB38</accession>
<evidence type="ECO:0000256" key="2">
    <source>
        <dbReference type="ARBA" id="ARBA00022438"/>
    </source>
</evidence>
<dbReference type="GO" id="GO:0006508">
    <property type="term" value="P:proteolysis"/>
    <property type="evidence" value="ECO:0007669"/>
    <property type="project" value="UniProtKB-KW"/>
</dbReference>
<dbReference type="Gene3D" id="3.40.630.10">
    <property type="entry name" value="Zn peptidases"/>
    <property type="match status" value="1"/>
</dbReference>
<keyword evidence="4" id="KW-0378">Hydrolase</keyword>
<evidence type="ECO:0000259" key="5">
    <source>
        <dbReference type="PROSITE" id="PS00631"/>
    </source>
</evidence>
<evidence type="ECO:0000313" key="6">
    <source>
        <dbReference type="EMBL" id="CAH0396264.1"/>
    </source>
</evidence>
<dbReference type="Pfam" id="PF00883">
    <property type="entry name" value="Peptidase_M17"/>
    <property type="match status" value="1"/>
</dbReference>
<dbReference type="InterPro" id="IPR011356">
    <property type="entry name" value="Leucine_aapep/pepB"/>
</dbReference>
<dbReference type="KEGG" id="btab:109041544"/>
<organism evidence="6 7">
    <name type="scientific">Bemisia tabaci</name>
    <name type="common">Sweetpotato whitefly</name>
    <name type="synonym">Aleurodes tabaci</name>
    <dbReference type="NCBI Taxonomy" id="7038"/>
    <lineage>
        <taxon>Eukaryota</taxon>
        <taxon>Metazoa</taxon>
        <taxon>Ecdysozoa</taxon>
        <taxon>Arthropoda</taxon>
        <taxon>Hexapoda</taxon>
        <taxon>Insecta</taxon>
        <taxon>Pterygota</taxon>
        <taxon>Neoptera</taxon>
        <taxon>Paraneoptera</taxon>
        <taxon>Hemiptera</taxon>
        <taxon>Sternorrhyncha</taxon>
        <taxon>Aleyrodoidea</taxon>
        <taxon>Aleyrodidae</taxon>
        <taxon>Aleyrodinae</taxon>
        <taxon>Bemisia</taxon>
    </lineage>
</organism>
<dbReference type="PRINTS" id="PR00481">
    <property type="entry name" value="LAMNOPPTDASE"/>
</dbReference>
<name>A0A9P0FB38_BEMTA</name>
<keyword evidence="2" id="KW-0031">Aminopeptidase</keyword>
<gene>
    <name evidence="6" type="ORF">BEMITA_LOCUS14348</name>
</gene>
<keyword evidence="3" id="KW-0645">Protease</keyword>
<comment type="similarity">
    <text evidence="1">Belongs to the peptidase M17 family.</text>
</comment>
<dbReference type="PANTHER" id="PTHR11963:SF48">
    <property type="entry name" value="DIPEPTIDASE B, ISOFORM A"/>
    <property type="match status" value="1"/>
</dbReference>
<dbReference type="GO" id="GO:0070006">
    <property type="term" value="F:metalloaminopeptidase activity"/>
    <property type="evidence" value="ECO:0007669"/>
    <property type="project" value="InterPro"/>
</dbReference>
<dbReference type="GO" id="GO:0030145">
    <property type="term" value="F:manganese ion binding"/>
    <property type="evidence" value="ECO:0007669"/>
    <property type="project" value="InterPro"/>
</dbReference>
<dbReference type="PANTHER" id="PTHR11963">
    <property type="entry name" value="LEUCINE AMINOPEPTIDASE-RELATED"/>
    <property type="match status" value="1"/>
</dbReference>
<dbReference type="Proteomes" id="UP001152759">
    <property type="component" value="Chromosome 9"/>
</dbReference>
<dbReference type="GO" id="GO:0005737">
    <property type="term" value="C:cytoplasm"/>
    <property type="evidence" value="ECO:0007669"/>
    <property type="project" value="InterPro"/>
</dbReference>
<dbReference type="EMBL" id="OU963870">
    <property type="protein sequence ID" value="CAH0396264.1"/>
    <property type="molecule type" value="Genomic_DNA"/>
</dbReference>
<proteinExistence type="inferred from homology"/>
<evidence type="ECO:0000256" key="4">
    <source>
        <dbReference type="ARBA" id="ARBA00022801"/>
    </source>
</evidence>
<evidence type="ECO:0000313" key="7">
    <source>
        <dbReference type="Proteomes" id="UP001152759"/>
    </source>
</evidence>
<feature type="domain" description="Cytosol aminopeptidase" evidence="5">
    <location>
        <begin position="362"/>
        <end position="369"/>
    </location>
</feature>
<dbReference type="SUPFAM" id="SSF53187">
    <property type="entry name" value="Zn-dependent exopeptidases"/>
    <property type="match status" value="1"/>
</dbReference>
<evidence type="ECO:0000256" key="1">
    <source>
        <dbReference type="ARBA" id="ARBA00009528"/>
    </source>
</evidence>
<sequence>MTLDGKPGKTDFIPSVNNKLPYEIILEDNLQSESYNGIILISRVSSTCSVVKELESLNNVLDVAVEIDRTVDDQGGVFQTTLPSRRLVYSPVGTLGDYDDVRSFHEAAAHGIKRALSAGVTKPLLILPQHPDFPKCQLVSLLGALSALYSGIQFREHEPNKFPKLTKLAIFNPSTSPEIKGIVETAKALESARWVARDIGVGDPERMTPAAAEAYVQQVFDKSNVEIRVVSDVDELQKEYPLFAAVNRGASGVERHRGRVVWLKYKPKSGEVKRSIVLVGKGVTFDTGGVDVKINGASVGMSRDKCGAAAVAGFMQLVSILAPADVEIIGALCLVRNSIGSNAYTADEVIVSRAGKRVRIGNTDAEGRMAMADVLCEAKELASCLPDPHLYTIATLTGHAWLYAQCYSIVMCNGPAREGKINSQLVESGQKIGDPFESSTLQREDFSSHKESHEYSEILQAHSKPSVQTCRGHQGPAAFLIMASGLQEHGLKAETPLKYSHLDIAGSAGDFPYDPTGAPILALAENYLL</sequence>
<dbReference type="AlphaFoldDB" id="A0A9P0FB38"/>
<dbReference type="PROSITE" id="PS00631">
    <property type="entry name" value="CYTOSOL_AP"/>
    <property type="match status" value="1"/>
</dbReference>
<protein>
    <recommendedName>
        <fullName evidence="5">Cytosol aminopeptidase domain-containing protein</fullName>
    </recommendedName>
</protein>
<reference evidence="6" key="1">
    <citation type="submission" date="2021-12" db="EMBL/GenBank/DDBJ databases">
        <authorList>
            <person name="King R."/>
        </authorList>
    </citation>
    <scope>NUCLEOTIDE SEQUENCE</scope>
</reference>